<dbReference type="PANTHER" id="PTHR34379">
    <property type="entry name" value="OS07G0553800 PROTEIN"/>
    <property type="match status" value="1"/>
</dbReference>
<evidence type="ECO:0000313" key="3">
    <source>
        <dbReference type="Proteomes" id="UP000596660"/>
    </source>
</evidence>
<dbReference type="OMA" id="CYEQAST"/>
<accession>A0A803MNY8</accession>
<gene>
    <name evidence="2" type="primary">LOC110716317</name>
</gene>
<dbReference type="GeneID" id="110716317"/>
<dbReference type="EnsemblPlants" id="AUR62032989-RA">
    <property type="protein sequence ID" value="AUR62032989-RA:cds"/>
    <property type="gene ID" value="AUR62032989"/>
</dbReference>
<dbReference type="OrthoDB" id="1886721at2759"/>
<keyword evidence="3" id="KW-1185">Reference proteome</keyword>
<dbReference type="AlphaFoldDB" id="A0A803MNY8"/>
<keyword evidence="1" id="KW-0472">Membrane</keyword>
<reference evidence="2" key="1">
    <citation type="journal article" date="2017" name="Nature">
        <title>The genome of Chenopodium quinoa.</title>
        <authorList>
            <person name="Jarvis D.E."/>
            <person name="Ho Y.S."/>
            <person name="Lightfoot D.J."/>
            <person name="Schmoeckel S.M."/>
            <person name="Li B."/>
            <person name="Borm T.J.A."/>
            <person name="Ohyanagi H."/>
            <person name="Mineta K."/>
            <person name="Michell C.T."/>
            <person name="Saber N."/>
            <person name="Kharbatia N.M."/>
            <person name="Rupper R.R."/>
            <person name="Sharp A.R."/>
            <person name="Dally N."/>
            <person name="Boughton B.A."/>
            <person name="Woo Y.H."/>
            <person name="Gao G."/>
            <person name="Schijlen E.G.W.M."/>
            <person name="Guo X."/>
            <person name="Momin A.A."/>
            <person name="Negrao S."/>
            <person name="Al-Babili S."/>
            <person name="Gehring C."/>
            <person name="Roessner U."/>
            <person name="Jung C."/>
            <person name="Murphy K."/>
            <person name="Arold S.T."/>
            <person name="Gojobori T."/>
            <person name="van der Linden C.G."/>
            <person name="van Loo E.N."/>
            <person name="Jellen E.N."/>
            <person name="Maughan P.J."/>
            <person name="Tester M."/>
        </authorList>
    </citation>
    <scope>NUCLEOTIDE SEQUENCE [LARGE SCALE GENOMIC DNA]</scope>
    <source>
        <strain evidence="2">cv. PI 614886</strain>
    </source>
</reference>
<evidence type="ECO:0000313" key="2">
    <source>
        <dbReference type="EnsemblPlants" id="AUR62032989-RA:cds"/>
    </source>
</evidence>
<protein>
    <submittedName>
        <fullName evidence="2">Uncharacterized protein</fullName>
    </submittedName>
</protein>
<dbReference type="Gramene" id="AUR62032989-RA">
    <property type="protein sequence ID" value="AUR62032989-RA:cds"/>
    <property type="gene ID" value="AUR62032989"/>
</dbReference>
<keyword evidence="1" id="KW-0812">Transmembrane</keyword>
<name>A0A803MNY8_CHEQI</name>
<evidence type="ECO:0000256" key="1">
    <source>
        <dbReference type="SAM" id="Phobius"/>
    </source>
</evidence>
<organism evidence="2 3">
    <name type="scientific">Chenopodium quinoa</name>
    <name type="common">Quinoa</name>
    <dbReference type="NCBI Taxonomy" id="63459"/>
    <lineage>
        <taxon>Eukaryota</taxon>
        <taxon>Viridiplantae</taxon>
        <taxon>Streptophyta</taxon>
        <taxon>Embryophyta</taxon>
        <taxon>Tracheophyta</taxon>
        <taxon>Spermatophyta</taxon>
        <taxon>Magnoliopsida</taxon>
        <taxon>eudicotyledons</taxon>
        <taxon>Gunneridae</taxon>
        <taxon>Pentapetalae</taxon>
        <taxon>Caryophyllales</taxon>
        <taxon>Chenopodiaceae</taxon>
        <taxon>Chenopodioideae</taxon>
        <taxon>Atripliceae</taxon>
        <taxon>Chenopodium</taxon>
    </lineage>
</organism>
<dbReference type="InterPro" id="IPR040411">
    <property type="entry name" value="At5g23160-like"/>
</dbReference>
<keyword evidence="1" id="KW-1133">Transmembrane helix</keyword>
<dbReference type="Proteomes" id="UP000596660">
    <property type="component" value="Unplaced"/>
</dbReference>
<dbReference type="KEGG" id="cqi:110716317"/>
<dbReference type="PANTHER" id="PTHR34379:SF3">
    <property type="entry name" value="PROTEIN, PUTATIVE-RELATED"/>
    <property type="match status" value="1"/>
</dbReference>
<dbReference type="RefSeq" id="XP_021750619.1">
    <property type="nucleotide sequence ID" value="XM_021894927.1"/>
</dbReference>
<feature type="transmembrane region" description="Helical" evidence="1">
    <location>
        <begin position="161"/>
        <end position="191"/>
    </location>
</feature>
<sequence length="248" mass="28365">MAPNQKTTQPKRPKTNCFLTCFGISSKPSSSKKKKPKKIDARKKFFKLKLRWPKLKVITIEKTRFSFDDAKAATLKTSHDIILEATKAHQQLKRIDHHVSKNLAQEPKVPTKGIIIPRDKQSYPKNQSYCNTCHKEDPADHKVTNFVGRSWSTNKVIKDSLLGMAIMIVMLVIMSIWGRFCAILCMSAWLYCIPLFRGTRDVAITRNNTNTKLDNTDKVKNLNLELYKKKVVLQGLLQRDHKNATGIS</sequence>
<reference evidence="2" key="2">
    <citation type="submission" date="2021-03" db="UniProtKB">
        <authorList>
            <consortium name="EnsemblPlants"/>
        </authorList>
    </citation>
    <scope>IDENTIFICATION</scope>
</reference>
<proteinExistence type="predicted"/>